<dbReference type="EMBL" id="JARMAB010000008">
    <property type="protein sequence ID" value="MED1202738.1"/>
    <property type="molecule type" value="Genomic_DNA"/>
</dbReference>
<reference evidence="1 2" key="1">
    <citation type="submission" date="2023-03" db="EMBL/GenBank/DDBJ databases">
        <title>Bacillus Genome Sequencing.</title>
        <authorList>
            <person name="Dunlap C."/>
        </authorList>
    </citation>
    <scope>NUCLEOTIDE SEQUENCE [LARGE SCALE GENOMIC DNA]</scope>
    <source>
        <strain evidence="1 2">B-23453</strain>
    </source>
</reference>
<evidence type="ECO:0000313" key="2">
    <source>
        <dbReference type="Proteomes" id="UP001341444"/>
    </source>
</evidence>
<evidence type="ECO:0000313" key="1">
    <source>
        <dbReference type="EMBL" id="MED1202738.1"/>
    </source>
</evidence>
<proteinExistence type="predicted"/>
<protein>
    <submittedName>
        <fullName evidence="1">Uncharacterized protein</fullName>
    </submittedName>
</protein>
<organism evidence="1 2">
    <name type="scientific">Heyndrickxia acidicola</name>
    <dbReference type="NCBI Taxonomy" id="209389"/>
    <lineage>
        <taxon>Bacteria</taxon>
        <taxon>Bacillati</taxon>
        <taxon>Bacillota</taxon>
        <taxon>Bacilli</taxon>
        <taxon>Bacillales</taxon>
        <taxon>Bacillaceae</taxon>
        <taxon>Heyndrickxia</taxon>
    </lineage>
</organism>
<keyword evidence="2" id="KW-1185">Reference proteome</keyword>
<accession>A0ABU6MGE4</accession>
<dbReference type="Proteomes" id="UP001341444">
    <property type="component" value="Unassembled WGS sequence"/>
</dbReference>
<dbReference type="RefSeq" id="WP_157090696.1">
    <property type="nucleotide sequence ID" value="NZ_JARMAB010000008.1"/>
</dbReference>
<name>A0ABU6MGE4_9BACI</name>
<sequence>MLQLELVANKKSELVPCSDRVRQENENRVDSSTNELSQLIFTWSGTKGCDNLTAILKFG</sequence>
<comment type="caution">
    <text evidence="1">The sequence shown here is derived from an EMBL/GenBank/DDBJ whole genome shotgun (WGS) entry which is preliminary data.</text>
</comment>
<gene>
    <name evidence="1" type="ORF">P4T90_06495</name>
</gene>